<accession>A0A6P2KXU1</accession>
<gene>
    <name evidence="1" type="ORF">BLA23254_02868</name>
</gene>
<evidence type="ECO:0000313" key="2">
    <source>
        <dbReference type="Proteomes" id="UP000494218"/>
    </source>
</evidence>
<dbReference type="EMBL" id="CABVPW010000012">
    <property type="protein sequence ID" value="VWB61957.1"/>
    <property type="molecule type" value="Genomic_DNA"/>
</dbReference>
<evidence type="ECO:0000313" key="1">
    <source>
        <dbReference type="EMBL" id="VWB61957.1"/>
    </source>
</evidence>
<dbReference type="InterPro" id="IPR052718">
    <property type="entry name" value="NmrA-type_oxidoreductase"/>
</dbReference>
<protein>
    <submittedName>
        <fullName evidence="1">NmrA family transcriptional regulator</fullName>
    </submittedName>
</protein>
<dbReference type="Proteomes" id="UP000494218">
    <property type="component" value="Unassembled WGS sequence"/>
</dbReference>
<dbReference type="PANTHER" id="PTHR47129">
    <property type="entry name" value="QUINONE OXIDOREDUCTASE 2"/>
    <property type="match status" value="1"/>
</dbReference>
<proteinExistence type="predicted"/>
<name>A0A6P2KXU1_BURL3</name>
<dbReference type="InterPro" id="IPR036291">
    <property type="entry name" value="NAD(P)-bd_dom_sf"/>
</dbReference>
<dbReference type="AlphaFoldDB" id="A0A6P2KXU1"/>
<dbReference type="SUPFAM" id="SSF51735">
    <property type="entry name" value="NAD(P)-binding Rossmann-fold domains"/>
    <property type="match status" value="1"/>
</dbReference>
<dbReference type="PANTHER" id="PTHR47129:SF1">
    <property type="entry name" value="NMRA-LIKE DOMAIN-CONTAINING PROTEIN"/>
    <property type="match status" value="1"/>
</dbReference>
<dbReference type="RefSeq" id="WP_175031841.1">
    <property type="nucleotide sequence ID" value="NZ_CABVPW010000012.1"/>
</dbReference>
<organism evidence="1 2">
    <name type="scientific">Burkholderia lata (strain ATCC 17760 / DSM 23089 / LMG 22485 / NCIMB 9086 / R18194 / 383)</name>
    <dbReference type="NCBI Taxonomy" id="482957"/>
    <lineage>
        <taxon>Bacteria</taxon>
        <taxon>Pseudomonadati</taxon>
        <taxon>Pseudomonadota</taxon>
        <taxon>Betaproteobacteria</taxon>
        <taxon>Burkholderiales</taxon>
        <taxon>Burkholderiaceae</taxon>
        <taxon>Burkholderia</taxon>
        <taxon>Burkholderia cepacia complex</taxon>
    </lineage>
</organism>
<reference evidence="1 2" key="1">
    <citation type="submission" date="2019-09" db="EMBL/GenBank/DDBJ databases">
        <authorList>
            <person name="Depoorter E."/>
        </authorList>
    </citation>
    <scope>NUCLEOTIDE SEQUENCE [LARGE SCALE GENOMIC DNA]</scope>
    <source>
        <strain evidence="1">LMG 23254</strain>
    </source>
</reference>
<sequence length="105" mass="11115">MTVLTQPGHANRTYELAGDHAYSLAELASEVSTHTGRSIVYNHLPAADYEAALLGFGLPKMIVDTIIDADLKASSGELDSASRDLSRLLGRSTTTLAEAVKVALT</sequence>
<dbReference type="Gene3D" id="3.90.25.10">
    <property type="entry name" value="UDP-galactose 4-epimerase, domain 1"/>
    <property type="match status" value="1"/>
</dbReference>